<comment type="caution">
    <text evidence="2">The sequence shown here is derived from an EMBL/GenBank/DDBJ whole genome shotgun (WGS) entry which is preliminary data.</text>
</comment>
<dbReference type="Proteomes" id="UP001175261">
    <property type="component" value="Unassembled WGS sequence"/>
</dbReference>
<gene>
    <name evidence="2" type="ORF">NLU13_7586</name>
</gene>
<evidence type="ECO:0000313" key="2">
    <source>
        <dbReference type="EMBL" id="KAK0385108.1"/>
    </source>
</evidence>
<evidence type="ECO:0000256" key="1">
    <source>
        <dbReference type="SAM" id="MobiDB-lite"/>
    </source>
</evidence>
<dbReference type="Gene3D" id="3.40.50.620">
    <property type="entry name" value="HUPs"/>
    <property type="match status" value="1"/>
</dbReference>
<dbReference type="GO" id="GO:0015937">
    <property type="term" value="P:coenzyme A biosynthetic process"/>
    <property type="evidence" value="ECO:0007669"/>
    <property type="project" value="TreeGrafter"/>
</dbReference>
<sequence>MAPTTSMDSTDSQKPHLLLLPSPPRAAARSALNTFYRPALSAVLTRLADCDIPSTLVVAVSCQVLNGPASSRSRRVRWKYAQSLLGGLYVIVASICAERGIATDVGATDAGSVDVRIVLVDHERGREYDLEQPFNGALAGNGTTVPDLAAFASGKQAWQTVFHVSSEDGYGLLEAYLRLVEGKQKFLQKQLVTVDCGTALSTESEIGDERDQEPFVTKGYNSVCLGGTFDHLHVGHKLLLHATALLVAFSEGKMSELIVGISGDALLVKKQYTEELQPWTSRARSVISFLSTVLDLEVKESSSSDNGASAPKDNEELQATLRDGKVLIRCVNIPDPFGPTITEERIQAIVVSAETRSGGSAINDRRLKKSWQPLSVYEIDVLDAGGIEDEGAEGKESFESKISSTTIRKQRMEARAVTNS</sequence>
<dbReference type="InterPro" id="IPR014729">
    <property type="entry name" value="Rossmann-like_a/b/a_fold"/>
</dbReference>
<evidence type="ECO:0008006" key="4">
    <source>
        <dbReference type="Google" id="ProtNLM"/>
    </source>
</evidence>
<dbReference type="GO" id="GO:0004140">
    <property type="term" value="F:dephospho-CoA kinase activity"/>
    <property type="evidence" value="ECO:0007669"/>
    <property type="project" value="TreeGrafter"/>
</dbReference>
<feature type="region of interest" description="Disordered" evidence="1">
    <location>
        <begin position="389"/>
        <end position="420"/>
    </location>
</feature>
<evidence type="ECO:0000313" key="3">
    <source>
        <dbReference type="Proteomes" id="UP001175261"/>
    </source>
</evidence>
<accession>A0AA39GE90</accession>
<dbReference type="AlphaFoldDB" id="A0AA39GE90"/>
<proteinExistence type="predicted"/>
<organism evidence="2 3">
    <name type="scientific">Sarocladium strictum</name>
    <name type="common">Black bundle disease fungus</name>
    <name type="synonym">Acremonium strictum</name>
    <dbReference type="NCBI Taxonomy" id="5046"/>
    <lineage>
        <taxon>Eukaryota</taxon>
        <taxon>Fungi</taxon>
        <taxon>Dikarya</taxon>
        <taxon>Ascomycota</taxon>
        <taxon>Pezizomycotina</taxon>
        <taxon>Sordariomycetes</taxon>
        <taxon>Hypocreomycetidae</taxon>
        <taxon>Hypocreales</taxon>
        <taxon>Sarocladiaceae</taxon>
        <taxon>Sarocladium</taxon>
    </lineage>
</organism>
<reference evidence="2" key="1">
    <citation type="submission" date="2022-10" db="EMBL/GenBank/DDBJ databases">
        <title>Determination and structural analysis of whole genome sequence of Sarocladium strictum F4-1.</title>
        <authorList>
            <person name="Hu L."/>
            <person name="Jiang Y."/>
        </authorList>
    </citation>
    <scope>NUCLEOTIDE SEQUENCE</scope>
    <source>
        <strain evidence="2">F4-1</strain>
    </source>
</reference>
<keyword evidence="3" id="KW-1185">Reference proteome</keyword>
<name>A0AA39GE90_SARSR</name>
<dbReference type="PANTHER" id="PTHR10695:SF46">
    <property type="entry name" value="BIFUNCTIONAL COENZYME A SYNTHASE-RELATED"/>
    <property type="match status" value="1"/>
</dbReference>
<dbReference type="PANTHER" id="PTHR10695">
    <property type="entry name" value="DEPHOSPHO-COA KINASE-RELATED"/>
    <property type="match status" value="1"/>
</dbReference>
<dbReference type="EMBL" id="JAPDFR010000007">
    <property type="protein sequence ID" value="KAK0385108.1"/>
    <property type="molecule type" value="Genomic_DNA"/>
</dbReference>
<protein>
    <recommendedName>
        <fullName evidence="4">Cytidyltransferase-like domain-containing protein</fullName>
    </recommendedName>
</protein>
<dbReference type="SUPFAM" id="SSF52374">
    <property type="entry name" value="Nucleotidylyl transferase"/>
    <property type="match status" value="1"/>
</dbReference>